<reference evidence="5 6" key="1">
    <citation type="submission" date="2019-07" db="EMBL/GenBank/DDBJ databases">
        <title>Whole genome shotgun sequence of Microvirga aerophila NBRC 106136.</title>
        <authorList>
            <person name="Hosoyama A."/>
            <person name="Uohara A."/>
            <person name="Ohji S."/>
            <person name="Ichikawa N."/>
        </authorList>
    </citation>
    <scope>NUCLEOTIDE SEQUENCE [LARGE SCALE GENOMIC DNA]</scope>
    <source>
        <strain evidence="5 6">NBRC 106136</strain>
    </source>
</reference>
<dbReference type="InterPro" id="IPR011707">
    <property type="entry name" value="Cu-oxidase-like_N"/>
</dbReference>
<dbReference type="GO" id="GO:0030288">
    <property type="term" value="C:outer membrane-bounded periplasmic space"/>
    <property type="evidence" value="ECO:0007669"/>
    <property type="project" value="TreeGrafter"/>
</dbReference>
<feature type="region of interest" description="Disordered" evidence="1">
    <location>
        <begin position="50"/>
        <end position="82"/>
    </location>
</feature>
<evidence type="ECO:0000259" key="4">
    <source>
        <dbReference type="Pfam" id="PF07732"/>
    </source>
</evidence>
<evidence type="ECO:0000256" key="1">
    <source>
        <dbReference type="SAM" id="MobiDB-lite"/>
    </source>
</evidence>
<feature type="domain" description="Plastocyanin-like" evidence="4">
    <location>
        <begin position="82"/>
        <end position="193"/>
    </location>
</feature>
<keyword evidence="6" id="KW-1185">Reference proteome</keyword>
<dbReference type="Proteomes" id="UP000321085">
    <property type="component" value="Unassembled WGS sequence"/>
</dbReference>
<evidence type="ECO:0000259" key="3">
    <source>
        <dbReference type="Pfam" id="PF07731"/>
    </source>
</evidence>
<feature type="domain" description="Plastocyanin-like" evidence="2">
    <location>
        <begin position="201"/>
        <end position="312"/>
    </location>
</feature>
<dbReference type="InterPro" id="IPR001117">
    <property type="entry name" value="Cu-oxidase_2nd"/>
</dbReference>
<dbReference type="InterPro" id="IPR045087">
    <property type="entry name" value="Cu-oxidase_fam"/>
</dbReference>
<evidence type="ECO:0000313" key="5">
    <source>
        <dbReference type="EMBL" id="GEO13606.1"/>
    </source>
</evidence>
<dbReference type="SUPFAM" id="SSF49503">
    <property type="entry name" value="Cupredoxins"/>
    <property type="match status" value="3"/>
</dbReference>
<evidence type="ECO:0000313" key="6">
    <source>
        <dbReference type="Proteomes" id="UP000321085"/>
    </source>
</evidence>
<dbReference type="Pfam" id="PF00394">
    <property type="entry name" value="Cu-oxidase"/>
    <property type="match status" value="1"/>
</dbReference>
<gene>
    <name evidence="5" type="ORF">MAE02_13020</name>
</gene>
<dbReference type="Pfam" id="PF07731">
    <property type="entry name" value="Cu-oxidase_2"/>
    <property type="match status" value="1"/>
</dbReference>
<proteinExistence type="predicted"/>
<dbReference type="AlphaFoldDB" id="A0A512BNS4"/>
<dbReference type="Pfam" id="PF07732">
    <property type="entry name" value="Cu-oxidase_3"/>
    <property type="match status" value="1"/>
</dbReference>
<comment type="caution">
    <text evidence="5">The sequence shown here is derived from an EMBL/GenBank/DDBJ whole genome shotgun (WGS) entry which is preliminary data.</text>
</comment>
<dbReference type="EMBL" id="BJYU01000012">
    <property type="protein sequence ID" value="GEO13606.1"/>
    <property type="molecule type" value="Genomic_DNA"/>
</dbReference>
<dbReference type="InterPro" id="IPR011706">
    <property type="entry name" value="Cu-oxidase_C"/>
</dbReference>
<dbReference type="PANTHER" id="PTHR11709:SF2">
    <property type="entry name" value="MULTICOPPER OXIDASE LPR1"/>
    <property type="match status" value="1"/>
</dbReference>
<name>A0A512BNS4_9HYPH</name>
<dbReference type="InterPro" id="IPR008972">
    <property type="entry name" value="Cupredoxin"/>
</dbReference>
<organism evidence="5 6">
    <name type="scientific">Microvirga aerophila</name>
    <dbReference type="NCBI Taxonomy" id="670291"/>
    <lineage>
        <taxon>Bacteria</taxon>
        <taxon>Pseudomonadati</taxon>
        <taxon>Pseudomonadota</taxon>
        <taxon>Alphaproteobacteria</taxon>
        <taxon>Hyphomicrobiales</taxon>
        <taxon>Methylobacteriaceae</taxon>
        <taxon>Microvirga</taxon>
    </lineage>
</organism>
<dbReference type="GO" id="GO:0016491">
    <property type="term" value="F:oxidoreductase activity"/>
    <property type="evidence" value="ECO:0007669"/>
    <property type="project" value="InterPro"/>
</dbReference>
<dbReference type="GO" id="GO:0005507">
    <property type="term" value="F:copper ion binding"/>
    <property type="evidence" value="ECO:0007669"/>
    <property type="project" value="InterPro"/>
</dbReference>
<feature type="domain" description="Plastocyanin-like" evidence="3">
    <location>
        <begin position="372"/>
        <end position="483"/>
    </location>
</feature>
<dbReference type="PANTHER" id="PTHR11709">
    <property type="entry name" value="MULTI-COPPER OXIDASE"/>
    <property type="match status" value="1"/>
</dbReference>
<sequence length="485" mass="52369">MKESNQTWPFTFKPVRHDAILIPEKGSFMITRRAAIAGLATTLTSLPRSGFAQAPQPQDAGKGLSGNGLTPTWTAKAAPRRLRPDASQDAELWCFNGEISPTLRLKQGVELRLNVRNETPKPISLHFHGVRGPNAMDGVGGLTQDPVQPGQTFQYALTPPDAGTYIIRPGIPGGSAEPLERGLTGLLIVEEPNPPQVDQDVALMIDDWSLNEDGSLAPFDASSGANPAGRLGNWLSVNGKATPHRVEAPQGGRVRLRLANVCNARIMRLRFDGLKPYVIGIDGQPTDTFEPLKASLPFPPGTRYDLLVDLPAEAGAKGAIQALIGNGIPLVDLVTTDQKRPALPAIKPLEPNKRLPDVIKLQNAARKDLVIKDASKDGKAAWTVNGAAGALTSAPLLKVKRGSPVVLALVNQTPFAQPMHLHGHVFRLLHPLDDGWEPYFLDTVQVPENKTVRIAVVADNPGKWLLASTVMERFDSGLWTWIEVT</sequence>
<evidence type="ECO:0000259" key="2">
    <source>
        <dbReference type="Pfam" id="PF00394"/>
    </source>
</evidence>
<accession>A0A512BNS4</accession>
<protein>
    <submittedName>
        <fullName evidence="5">Copper oxidase</fullName>
    </submittedName>
</protein>
<dbReference type="Gene3D" id="2.60.40.420">
    <property type="entry name" value="Cupredoxins - blue copper proteins"/>
    <property type="match status" value="3"/>
</dbReference>